<dbReference type="EMBL" id="JANATA010000010">
    <property type="protein sequence ID" value="MCP3428669.1"/>
    <property type="molecule type" value="Genomic_DNA"/>
</dbReference>
<protein>
    <submittedName>
        <fullName evidence="3">LamG domain-containing protein</fullName>
    </submittedName>
</protein>
<dbReference type="SUPFAM" id="SSF49899">
    <property type="entry name" value="Concanavalin A-like lectins/glucanases"/>
    <property type="match status" value="2"/>
</dbReference>
<comment type="caution">
    <text evidence="3">The sequence shown here is derived from an EMBL/GenBank/DDBJ whole genome shotgun (WGS) entry which is preliminary data.</text>
</comment>
<name>A0AA41X4V8_9ALTE</name>
<sequence>MLQRLIGICLLASCSAQAAVDWEKVFPDAVTASTTPASIHINSGVGFLGTDEYINFTDITDNANNACLGICQKSNEVSQGLTLPTFQTTQTNIIETVDANTTVNMAGEYKNLTINSNKKVTLKPNGVITLINTFEVKSNAEITIHPGVYFIETLNIARDVTINFEKKDNKGVLFLTKQVDINRNVIIGRNKRDPYLFGLVSYADIQFGRNVEIYAFIYAKNNVQISRESKFEGAVAAPNLNIGRDTDIILKADDLKELKNYDTFDFLTASASVYTTPELESYWDFDFIAPNADNYPGENKVLDAIADNHIELMMGAVIQNNSQYCEGAFLNGEGAHFKINNQETMRSPSGTLSFWVKPYDLSHTYDTSHGGQYLFSMDSLGFDTGGHFTSWLESDGSLHLRYQTNARDYFIATDDRLFVDDTWAFITVTWGEAGVVLYFNGEQVGKITGVDATLRNNKEPMIFGANARVSEDEASTPAKIYDYFRGEFDDIKWFDGVMSAADIAALKIAENDCIPTTNSGLVAEYRFADDDWTDRIEDTSGNAFHAAYSGEMRLLTPVNNMSCGTMDVPPNTNQNTPDFLDTPVDMDDDVGPEGTISFWFKSNSGWQDERDRTIFDAVQITQASTKHPNNKYFYLQLLEEGKLQFGYETSNDADTRFESQAFNFPEFTWVHVALTYDYDDREVAVFLNGEEYDMTMWNQDKNARWTGIMPDYGNIAFGDNRTDYITASSSANGRFDDIRIYNFKQNSAQIKNDMLKADPCAVLYGYRITHPDQALTCDSAPVKVEACKNADCSELYEHEVQVSMSPTPNGDDEGLTYNFSREMTFDIVHRTAETKTITFTPMHHAKADELTNTCSNNCEIEFVDAGLQMYINDTPPQYSSTSPLQYQITKFAHVGGRDLGNVKMRAVRDNNGVCEAALVGQQNVDLTYSCYSYNALGLPVKGCAVGFGPFARDTRARDITNTAQLTFDVNGTTTLTGFTLADAQNFTLKAHINKDGANLQSNMLDIEFIPEGIQLSHDIEDSHKAGDTFTFKALGYGENQIPLPSYNFNRLSVKADRVAPVNGPSYGSFRFFNDMTVSTNPLFDLAVPFTNFFGSALRMTNGQFAYDEAMFNEVGAFEVTFTDQRTYGDIVSNTLQIGPFTPAYFDVEAVYTPIFADASSGFTYIGQPFTFDIGSQPKIKVTAYNVLGTVVNNYYDTTWELTPTASSVLNDVAYVDQSGTGVPLTLTSTPTDPILTGTDVANGVGYIELNNIDLTYTKQALPTPAFATDINIVLDADFLTDTHGVCYQPSYPNGCADFTWTNVSGTEQRYGKLQLENTFGPENVDLRLPMQAQYFTNLGWMTNTLDNSTNISMQQTLGQITLALHNSENDVLGSFTTIASSGTLMNGFSKNTDLTFTAPDLKSALQVTLHPNVGSPDWAKYLNIDWDGDGDIDADDKPSATINFGIYRGKDRKINFREVMP</sequence>
<keyword evidence="1" id="KW-0732">Signal</keyword>
<feature type="domain" description="DUF6701" evidence="2">
    <location>
        <begin position="853"/>
        <end position="1459"/>
    </location>
</feature>
<feature type="signal peptide" evidence="1">
    <location>
        <begin position="1"/>
        <end position="18"/>
    </location>
</feature>
<gene>
    <name evidence="3" type="ORF">NLF92_06895</name>
</gene>
<keyword evidence="4" id="KW-1185">Reference proteome</keyword>
<dbReference type="InterPro" id="IPR046524">
    <property type="entry name" value="DUF6701"/>
</dbReference>
<dbReference type="Pfam" id="PF13385">
    <property type="entry name" value="Laminin_G_3"/>
    <property type="match status" value="2"/>
</dbReference>
<organism evidence="3 4">
    <name type="scientific">Opacimonas viscosa</name>
    <dbReference type="NCBI Taxonomy" id="2961944"/>
    <lineage>
        <taxon>Bacteria</taxon>
        <taxon>Pseudomonadati</taxon>
        <taxon>Pseudomonadota</taxon>
        <taxon>Gammaproteobacteria</taxon>
        <taxon>Alteromonadales</taxon>
        <taxon>Alteromonadaceae</taxon>
        <taxon>Opacimonas</taxon>
    </lineage>
</organism>
<proteinExistence type="predicted"/>
<reference evidence="3" key="1">
    <citation type="submission" date="2022-07" db="EMBL/GenBank/DDBJ databases">
        <title>Characterization of the Novel Bacterium Alteromonas immobilis LMIT006 and Alteromonas gregis LMIT007.</title>
        <authorList>
            <person name="Lin X."/>
        </authorList>
    </citation>
    <scope>NUCLEOTIDE SEQUENCE</scope>
    <source>
        <strain evidence="3">LMIT007</strain>
    </source>
</reference>
<dbReference type="Gene3D" id="2.60.120.200">
    <property type="match status" value="2"/>
</dbReference>
<evidence type="ECO:0000313" key="3">
    <source>
        <dbReference type="EMBL" id="MCP3428669.1"/>
    </source>
</evidence>
<evidence type="ECO:0000256" key="1">
    <source>
        <dbReference type="SAM" id="SignalP"/>
    </source>
</evidence>
<dbReference type="RefSeq" id="WP_254100167.1">
    <property type="nucleotide sequence ID" value="NZ_JANATA010000010.1"/>
</dbReference>
<accession>A0AA41X4V8</accession>
<dbReference type="InterPro" id="IPR013320">
    <property type="entry name" value="ConA-like_dom_sf"/>
</dbReference>
<evidence type="ECO:0000313" key="4">
    <source>
        <dbReference type="Proteomes" id="UP001165413"/>
    </source>
</evidence>
<dbReference type="Pfam" id="PF20419">
    <property type="entry name" value="DUF6701"/>
    <property type="match status" value="1"/>
</dbReference>
<feature type="chain" id="PRO_5041228800" evidence="1">
    <location>
        <begin position="19"/>
        <end position="1461"/>
    </location>
</feature>
<evidence type="ECO:0000259" key="2">
    <source>
        <dbReference type="Pfam" id="PF20419"/>
    </source>
</evidence>
<dbReference type="Proteomes" id="UP001165413">
    <property type="component" value="Unassembled WGS sequence"/>
</dbReference>
<dbReference type="Gene3D" id="2.160.10.10">
    <property type="entry name" value="Hexapeptide repeat proteins"/>
    <property type="match status" value="1"/>
</dbReference>